<dbReference type="Pfam" id="PF18135">
    <property type="entry name" value="Type_ISP_C"/>
    <property type="match status" value="1"/>
</dbReference>
<evidence type="ECO:0000259" key="1">
    <source>
        <dbReference type="Pfam" id="PF18135"/>
    </source>
</evidence>
<dbReference type="EMBL" id="CAFBMK010000443">
    <property type="protein sequence ID" value="CAB4958574.1"/>
    <property type="molecule type" value="Genomic_DNA"/>
</dbReference>
<feature type="domain" description="Type ISP restriction-modification enzyme LLaBIII C-terminal specificity" evidence="1">
    <location>
        <begin position="4"/>
        <end position="156"/>
    </location>
</feature>
<evidence type="ECO:0000313" key="2">
    <source>
        <dbReference type="EMBL" id="CAB4958574.1"/>
    </source>
</evidence>
<organism evidence="2">
    <name type="scientific">freshwater metagenome</name>
    <dbReference type="NCBI Taxonomy" id="449393"/>
    <lineage>
        <taxon>unclassified sequences</taxon>
        <taxon>metagenomes</taxon>
        <taxon>ecological metagenomes</taxon>
    </lineage>
</organism>
<dbReference type="AlphaFoldDB" id="A0A6J7KYJ3"/>
<sequence length="186" mass="20848">MTRDKYRGTYAADLKRMLPRLPIVDGFFEFVDAGRRLAELHLNYETITPFPLGGLDIEPRGDAYDFFAVKKMKFGKATAAQKAAGMKHDRTVIVVNDKVALRDIPDEAHRYNVGTRSAIEWLLDRYRVKLDKTSGITNDPNAWSREIGDPRYIVDLIARVVAVSVATIKIVDELPSLETGATPPIS</sequence>
<reference evidence="2" key="1">
    <citation type="submission" date="2020-05" db="EMBL/GenBank/DDBJ databases">
        <authorList>
            <person name="Chiriac C."/>
            <person name="Salcher M."/>
            <person name="Ghai R."/>
            <person name="Kavagutti S V."/>
        </authorList>
    </citation>
    <scope>NUCLEOTIDE SEQUENCE</scope>
</reference>
<gene>
    <name evidence="2" type="ORF">UFOPK3564_03914</name>
</gene>
<accession>A0A6J7KYJ3</accession>
<protein>
    <submittedName>
        <fullName evidence="2">Unannotated protein</fullName>
    </submittedName>
</protein>
<dbReference type="InterPro" id="IPR041635">
    <property type="entry name" value="Type_ISP_LLaBIII_C"/>
</dbReference>
<name>A0A6J7KYJ3_9ZZZZ</name>
<proteinExistence type="predicted"/>